<keyword evidence="3" id="KW-1185">Reference proteome</keyword>
<feature type="region of interest" description="Disordered" evidence="1">
    <location>
        <begin position="235"/>
        <end position="277"/>
    </location>
</feature>
<accession>A0A0H2SID9</accession>
<gene>
    <name evidence="2" type="ORF">SCHPADRAFT_195729</name>
</gene>
<reference evidence="2 3" key="1">
    <citation type="submission" date="2015-04" db="EMBL/GenBank/DDBJ databases">
        <title>Complete genome sequence of Schizopora paradoxa KUC8140, a cosmopolitan wood degrader in East Asia.</title>
        <authorList>
            <consortium name="DOE Joint Genome Institute"/>
            <person name="Min B."/>
            <person name="Park H."/>
            <person name="Jang Y."/>
            <person name="Kim J.-J."/>
            <person name="Kim K.H."/>
            <person name="Pangilinan J."/>
            <person name="Lipzen A."/>
            <person name="Riley R."/>
            <person name="Grigoriev I.V."/>
            <person name="Spatafora J.W."/>
            <person name="Choi I.-G."/>
        </authorList>
    </citation>
    <scope>NUCLEOTIDE SEQUENCE [LARGE SCALE GENOMIC DNA]</scope>
    <source>
        <strain evidence="2 3">KUC8140</strain>
    </source>
</reference>
<dbReference type="EMBL" id="KQ085911">
    <property type="protein sequence ID" value="KLO16856.1"/>
    <property type="molecule type" value="Genomic_DNA"/>
</dbReference>
<evidence type="ECO:0000313" key="3">
    <source>
        <dbReference type="Proteomes" id="UP000053477"/>
    </source>
</evidence>
<dbReference type="InParanoid" id="A0A0H2SID9"/>
<feature type="compositionally biased region" description="Basic and acidic residues" evidence="1">
    <location>
        <begin position="235"/>
        <end position="253"/>
    </location>
</feature>
<feature type="compositionally biased region" description="Acidic residues" evidence="1">
    <location>
        <begin position="254"/>
        <end position="275"/>
    </location>
</feature>
<dbReference type="SUPFAM" id="SSF52047">
    <property type="entry name" value="RNI-like"/>
    <property type="match status" value="1"/>
</dbReference>
<evidence type="ECO:0000256" key="1">
    <source>
        <dbReference type="SAM" id="MobiDB-lite"/>
    </source>
</evidence>
<proteinExistence type="predicted"/>
<protein>
    <submittedName>
        <fullName evidence="2">Uncharacterized protein</fullName>
    </submittedName>
</protein>
<evidence type="ECO:0000313" key="2">
    <source>
        <dbReference type="EMBL" id="KLO16856.1"/>
    </source>
</evidence>
<dbReference type="AlphaFoldDB" id="A0A0H2SID9"/>
<organism evidence="2 3">
    <name type="scientific">Schizopora paradoxa</name>
    <dbReference type="NCBI Taxonomy" id="27342"/>
    <lineage>
        <taxon>Eukaryota</taxon>
        <taxon>Fungi</taxon>
        <taxon>Dikarya</taxon>
        <taxon>Basidiomycota</taxon>
        <taxon>Agaricomycotina</taxon>
        <taxon>Agaricomycetes</taxon>
        <taxon>Hymenochaetales</taxon>
        <taxon>Schizoporaceae</taxon>
        <taxon>Schizopora</taxon>
    </lineage>
</organism>
<sequence length="626" mass="71742">MSDMCSRSCLSCLFRNIVDNGKLALPDVNINITFKSPADAFFAFVYTYRVLEVKDVRALILSAKQPNAGKTFKSIWKTVMSRVVEGGLTTKDKFKQIRTPEFLSKTTFVTPGNIDNIIRGVRKARMKPYFDYAAGMPLAVLENVVDFMGAFVCNFARDSSRLRSERSYADDVRRDLVSMSLVHKSWTRLAQVALRRRVALRSINDIHNFMQSPSCGPWTQELVVDIAPPKVRVPKSDDKHELCPTCGEYHERDDGDDDDDDKDSEMEEVSDEEDTFAVPDPRSMWPSICMLVACTPNVRRLAVLMHYRTFDFYASDIDTRGVSLFIKLVGKLKSLEALSLRTLAFHDDSPDLDLANLCKQLSTLPNLRRLAIQGFDNVNSLEDRDVVVQKSYPVSFEGVEPLQLRTLALAIADEPLIQSNESLVWLLRSREVLEELFLYLIIPPREGAWRDRFTSRMLALNFQDISFPSLRRLRLQVYDPPDAPHFKGNFGKLITGFLQQSPALSDLYISFSFMSKLALPKSLITLRLSFHHDRIAFGTSTGIFRKWDARTVRLLNTNDISKLRKLVIVLYCREPIVAEPKGLEMLRMVFGQTLQWCRRNRIDLDFEDEMNSAMYYDERMNNFAFA</sequence>
<name>A0A0H2SID9_9AGAM</name>
<dbReference type="OrthoDB" id="3330810at2759"/>
<dbReference type="Proteomes" id="UP000053477">
    <property type="component" value="Unassembled WGS sequence"/>
</dbReference>